<dbReference type="HOGENOM" id="CLU_162538_6_0_5"/>
<evidence type="ECO:0000313" key="1">
    <source>
        <dbReference type="EMBL" id="ABD87617.1"/>
    </source>
</evidence>
<gene>
    <name evidence="1" type="ordered locus">RPC_2063</name>
</gene>
<accession>Q216R9</accession>
<dbReference type="OrthoDB" id="9811423at2"/>
<reference evidence="1" key="1">
    <citation type="submission" date="2006-03" db="EMBL/GenBank/DDBJ databases">
        <title>Complete sequence of Rhodopseudomonas palustris BisB18.</title>
        <authorList>
            <consortium name="US DOE Joint Genome Institute"/>
            <person name="Copeland A."/>
            <person name="Lucas S."/>
            <person name="Lapidus A."/>
            <person name="Barry K."/>
            <person name="Detter J.C."/>
            <person name="Glavina del Rio T."/>
            <person name="Hammon N."/>
            <person name="Israni S."/>
            <person name="Dalin E."/>
            <person name="Tice H."/>
            <person name="Pitluck S."/>
            <person name="Chain P."/>
            <person name="Malfatti S."/>
            <person name="Shin M."/>
            <person name="Vergez L."/>
            <person name="Schmutz J."/>
            <person name="Larimer F."/>
            <person name="Land M."/>
            <person name="Hauser L."/>
            <person name="Pelletier D.A."/>
            <person name="Kyrpides N."/>
            <person name="Anderson I."/>
            <person name="Oda Y."/>
            <person name="Harwood C.S."/>
            <person name="Richardson P."/>
        </authorList>
    </citation>
    <scope>NUCLEOTIDE SEQUENCE [LARGE SCALE GENOMIC DNA]</scope>
    <source>
        <strain evidence="1">BisB18</strain>
    </source>
</reference>
<dbReference type="PANTHER" id="PTHR35175:SF2">
    <property type="entry name" value="DUF1289 DOMAIN-CONTAINING PROTEIN"/>
    <property type="match status" value="1"/>
</dbReference>
<dbReference type="RefSeq" id="WP_011472517.1">
    <property type="nucleotide sequence ID" value="NC_007925.1"/>
</dbReference>
<dbReference type="InterPro" id="IPR010710">
    <property type="entry name" value="DUF1289"/>
</dbReference>
<dbReference type="EMBL" id="CP000301">
    <property type="protein sequence ID" value="ABD87617.1"/>
    <property type="molecule type" value="Genomic_DNA"/>
</dbReference>
<name>Q216R9_RHOPB</name>
<protein>
    <recommendedName>
        <fullName evidence="2">DUF1289 domain-containing protein</fullName>
    </recommendedName>
</protein>
<dbReference type="KEGG" id="rpc:RPC_2063"/>
<dbReference type="PANTHER" id="PTHR35175">
    <property type="entry name" value="DUF1289 DOMAIN-CONTAINING PROTEIN"/>
    <property type="match status" value="1"/>
</dbReference>
<evidence type="ECO:0008006" key="2">
    <source>
        <dbReference type="Google" id="ProtNLM"/>
    </source>
</evidence>
<dbReference type="AlphaFoldDB" id="Q216R9"/>
<dbReference type="STRING" id="316056.RPC_2063"/>
<sequence length="73" mass="7799">MSEASPCIAVCIVDPDSALCIGCGRTVSEITGWRHLASDARHAIMAALPDRMIEAGLRPRPAAEPELPTETNR</sequence>
<dbReference type="eggNOG" id="COG3313">
    <property type="taxonomic scope" value="Bacteria"/>
</dbReference>
<organism evidence="1">
    <name type="scientific">Rhodopseudomonas palustris (strain BisB18)</name>
    <dbReference type="NCBI Taxonomy" id="316056"/>
    <lineage>
        <taxon>Bacteria</taxon>
        <taxon>Pseudomonadati</taxon>
        <taxon>Pseudomonadota</taxon>
        <taxon>Alphaproteobacteria</taxon>
        <taxon>Hyphomicrobiales</taxon>
        <taxon>Nitrobacteraceae</taxon>
        <taxon>Rhodopseudomonas</taxon>
    </lineage>
</organism>
<proteinExistence type="predicted"/>
<dbReference type="Pfam" id="PF06945">
    <property type="entry name" value="DUF1289"/>
    <property type="match status" value="1"/>
</dbReference>